<feature type="transmembrane region" description="Helical" evidence="1">
    <location>
        <begin position="238"/>
        <end position="258"/>
    </location>
</feature>
<reference evidence="2" key="1">
    <citation type="submission" date="2022-09" db="EMBL/GenBank/DDBJ databases">
        <title>Actin cytoskeleton and complex cell architecture in an #Asgard archaeon.</title>
        <authorList>
            <person name="Ponce Toledo R.I."/>
            <person name="Schleper C."/>
            <person name="Rodrigues Oliveira T."/>
            <person name="Wollweber F."/>
            <person name="Xu J."/>
            <person name="Rittmann S."/>
            <person name="Klingl A."/>
            <person name="Pilhofer M."/>
        </authorList>
    </citation>
    <scope>NUCLEOTIDE SEQUENCE</scope>
    <source>
        <strain evidence="2">B-35</strain>
    </source>
</reference>
<sequence length="277" mass="32485">MSLIEKWKDIWAIKEEDLPREERIFKKGNILIIIIAFIISAGIGMGMLYLINRLEPMLSTFPDGMYQMNAWAASYFLYFFCMVIPIIVANIFYQKTKTPSYGFSSFAGFIVAAIMYYFIAPRFALYTIYSVSLAVLGNIPSQKDYKLKWYHMTFYFVLGIIACYFNMIYQVESYDVWVWLQFIHLHLFVVLIASVKIRQWSYMYMFGWAFMGLLFIIFPNFPIFGLVEPHNVISNQLIGVYNVFVPPLLVITILTYFFKIQRKTNIGYGKKLSKESP</sequence>
<keyword evidence="1" id="KW-1133">Transmembrane helix</keyword>
<keyword evidence="3" id="KW-1185">Reference proteome</keyword>
<feature type="transmembrane region" description="Helical" evidence="1">
    <location>
        <begin position="30"/>
        <end position="51"/>
    </location>
</feature>
<name>A0ABY6HYS7_9ARCH</name>
<feature type="transmembrane region" description="Helical" evidence="1">
    <location>
        <begin position="123"/>
        <end position="140"/>
    </location>
</feature>
<dbReference type="EMBL" id="CP104013">
    <property type="protein sequence ID" value="UYP48660.1"/>
    <property type="molecule type" value="Genomic_DNA"/>
</dbReference>
<feature type="transmembrane region" description="Helical" evidence="1">
    <location>
        <begin position="176"/>
        <end position="195"/>
    </location>
</feature>
<feature type="transmembrane region" description="Helical" evidence="1">
    <location>
        <begin position="71"/>
        <end position="93"/>
    </location>
</feature>
<feature type="transmembrane region" description="Helical" evidence="1">
    <location>
        <begin position="202"/>
        <end position="226"/>
    </location>
</feature>
<keyword evidence="1" id="KW-0472">Membrane</keyword>
<evidence type="ECO:0000313" key="2">
    <source>
        <dbReference type="EMBL" id="UYP48660.1"/>
    </source>
</evidence>
<gene>
    <name evidence="2" type="ORF">NEF87_004945</name>
</gene>
<evidence type="ECO:0000256" key="1">
    <source>
        <dbReference type="SAM" id="Phobius"/>
    </source>
</evidence>
<feature type="transmembrane region" description="Helical" evidence="1">
    <location>
        <begin position="100"/>
        <end position="117"/>
    </location>
</feature>
<organism evidence="2 3">
    <name type="scientific">Candidatus Lokiarchaeum ossiferum</name>
    <dbReference type="NCBI Taxonomy" id="2951803"/>
    <lineage>
        <taxon>Archaea</taxon>
        <taxon>Promethearchaeati</taxon>
        <taxon>Promethearchaeota</taxon>
        <taxon>Promethearchaeia</taxon>
        <taxon>Promethearchaeales</taxon>
        <taxon>Promethearchaeaceae</taxon>
        <taxon>Candidatus Lokiarchaeum</taxon>
    </lineage>
</organism>
<evidence type="ECO:0000313" key="3">
    <source>
        <dbReference type="Proteomes" id="UP001208689"/>
    </source>
</evidence>
<keyword evidence="1" id="KW-0812">Transmembrane</keyword>
<accession>A0ABY6HYS7</accession>
<feature type="transmembrane region" description="Helical" evidence="1">
    <location>
        <begin position="152"/>
        <end position="170"/>
    </location>
</feature>
<proteinExistence type="predicted"/>
<protein>
    <submittedName>
        <fullName evidence="2">Uncharacterized protein</fullName>
    </submittedName>
</protein>
<dbReference type="Proteomes" id="UP001208689">
    <property type="component" value="Chromosome"/>
</dbReference>